<evidence type="ECO:0000313" key="1">
    <source>
        <dbReference type="EMBL" id="MFB9992966.1"/>
    </source>
</evidence>
<proteinExistence type="predicted"/>
<dbReference type="RefSeq" id="WP_380010870.1">
    <property type="nucleotide sequence ID" value="NZ_JBHLYR010000044.1"/>
</dbReference>
<keyword evidence="2" id="KW-1185">Reference proteome</keyword>
<gene>
    <name evidence="1" type="ORF">ACFFLM_13405</name>
</gene>
<evidence type="ECO:0000313" key="2">
    <source>
        <dbReference type="Proteomes" id="UP001589733"/>
    </source>
</evidence>
<dbReference type="InterPro" id="IPR014553">
    <property type="entry name" value="Aminopept"/>
</dbReference>
<reference evidence="1 2" key="1">
    <citation type="submission" date="2024-09" db="EMBL/GenBank/DDBJ databases">
        <authorList>
            <person name="Sun Q."/>
            <person name="Mori K."/>
        </authorList>
    </citation>
    <scope>NUCLEOTIDE SEQUENCE [LARGE SCALE GENOMIC DNA]</scope>
    <source>
        <strain evidence="1 2">JCM 13503</strain>
    </source>
</reference>
<sequence length="355" mass="38333">MPRHLVRPRWLLLAALAGLTVLLAGCADVRYLAQAAGGQLDLLWRARPVSAVLADSQTPAETRRKLELVSRVRALAINELGLPDHGSFQSYVELGRPAVVWNVFRAPELGINLYTSCFPVAGCVGYRGYFREADAQAYAALRRAAGEDVTVGGVSAYSTLGYLRDPVLSSMLSASDASLIRTIIHELSHPSLYVAGDTIFNESYAVAVEEEGMRRWLAAYGTPELREQDRLAQQRAAGFEALLLSTRAELERLYAQSLPPEELRAGKQAVLAGLQVHYTTLKASWGGYSGYDSWFARGVNNASLGAVAAYSSLVPDFQRLLTRVGGDLAAFRAGATACAARPQAERQACLRGGGD</sequence>
<dbReference type="Pfam" id="PF10023">
    <property type="entry name" value="Aminopep"/>
    <property type="match status" value="1"/>
</dbReference>
<organism evidence="1 2">
    <name type="scientific">Deinococcus oregonensis</name>
    <dbReference type="NCBI Taxonomy" id="1805970"/>
    <lineage>
        <taxon>Bacteria</taxon>
        <taxon>Thermotogati</taxon>
        <taxon>Deinococcota</taxon>
        <taxon>Deinococci</taxon>
        <taxon>Deinococcales</taxon>
        <taxon>Deinococcaceae</taxon>
        <taxon>Deinococcus</taxon>
    </lineage>
</organism>
<keyword evidence="1" id="KW-0378">Hydrolase</keyword>
<dbReference type="GO" id="GO:0004177">
    <property type="term" value="F:aminopeptidase activity"/>
    <property type="evidence" value="ECO:0007669"/>
    <property type="project" value="UniProtKB-KW"/>
</dbReference>
<dbReference type="PROSITE" id="PS51257">
    <property type="entry name" value="PROKAR_LIPOPROTEIN"/>
    <property type="match status" value="1"/>
</dbReference>
<dbReference type="PIRSF" id="PIRSF029285">
    <property type="entry name" value="Aminopept"/>
    <property type="match status" value="1"/>
</dbReference>
<name>A0ABV6B269_9DEIO</name>
<accession>A0ABV6B269</accession>
<protein>
    <submittedName>
        <fullName evidence="1">Aminopeptidase</fullName>
        <ecNumber evidence="1">3.4.11.-</ecNumber>
    </submittedName>
</protein>
<dbReference type="EMBL" id="JBHLYR010000044">
    <property type="protein sequence ID" value="MFB9992966.1"/>
    <property type="molecule type" value="Genomic_DNA"/>
</dbReference>
<keyword evidence="1" id="KW-0645">Protease</keyword>
<comment type="caution">
    <text evidence="1">The sequence shown here is derived from an EMBL/GenBank/DDBJ whole genome shotgun (WGS) entry which is preliminary data.</text>
</comment>
<keyword evidence="1" id="KW-0031">Aminopeptidase</keyword>
<dbReference type="EC" id="3.4.11.-" evidence="1"/>
<dbReference type="Proteomes" id="UP001589733">
    <property type="component" value="Unassembled WGS sequence"/>
</dbReference>